<dbReference type="Proteomes" id="UP001497623">
    <property type="component" value="Unassembled WGS sequence"/>
</dbReference>
<keyword evidence="1" id="KW-0812">Transmembrane</keyword>
<evidence type="ECO:0000313" key="2">
    <source>
        <dbReference type="EMBL" id="CAL4076356.1"/>
    </source>
</evidence>
<organism evidence="2 3">
    <name type="scientific">Meganyctiphanes norvegica</name>
    <name type="common">Northern krill</name>
    <name type="synonym">Thysanopoda norvegica</name>
    <dbReference type="NCBI Taxonomy" id="48144"/>
    <lineage>
        <taxon>Eukaryota</taxon>
        <taxon>Metazoa</taxon>
        <taxon>Ecdysozoa</taxon>
        <taxon>Arthropoda</taxon>
        <taxon>Crustacea</taxon>
        <taxon>Multicrustacea</taxon>
        <taxon>Malacostraca</taxon>
        <taxon>Eumalacostraca</taxon>
        <taxon>Eucarida</taxon>
        <taxon>Euphausiacea</taxon>
        <taxon>Euphausiidae</taxon>
        <taxon>Meganyctiphanes</taxon>
    </lineage>
</organism>
<name>A0AAV2QC40_MEGNR</name>
<accession>A0AAV2QC40</accession>
<keyword evidence="3" id="KW-1185">Reference proteome</keyword>
<feature type="transmembrane region" description="Helical" evidence="1">
    <location>
        <begin position="80"/>
        <end position="100"/>
    </location>
</feature>
<dbReference type="EMBL" id="CAXKWB010005029">
    <property type="protein sequence ID" value="CAL4076356.1"/>
    <property type="molecule type" value="Genomic_DNA"/>
</dbReference>
<keyword evidence="1" id="KW-0472">Membrane</keyword>
<evidence type="ECO:0000256" key="1">
    <source>
        <dbReference type="SAM" id="Phobius"/>
    </source>
</evidence>
<keyword evidence="1" id="KW-1133">Transmembrane helix</keyword>
<dbReference type="AlphaFoldDB" id="A0AAV2QC40"/>
<sequence>MGNKSHRDYIHYTPYNHLKNLSRLKIKMFKKELETGLFFNCSSTKSIYNSNVQLKTVVFDNNPIQMLLFKKISPHFCSKVAIVGLCQIIQVWYFIVFFWVRNTVKNQVSSSMLEI</sequence>
<proteinExistence type="predicted"/>
<protein>
    <submittedName>
        <fullName evidence="2">Uncharacterized protein</fullName>
    </submittedName>
</protein>
<comment type="caution">
    <text evidence="2">The sequence shown here is derived from an EMBL/GenBank/DDBJ whole genome shotgun (WGS) entry which is preliminary data.</text>
</comment>
<gene>
    <name evidence="2" type="ORF">MNOR_LOCUS10124</name>
</gene>
<reference evidence="2 3" key="1">
    <citation type="submission" date="2024-05" db="EMBL/GenBank/DDBJ databases">
        <authorList>
            <person name="Wallberg A."/>
        </authorList>
    </citation>
    <scope>NUCLEOTIDE SEQUENCE [LARGE SCALE GENOMIC DNA]</scope>
</reference>
<evidence type="ECO:0000313" key="3">
    <source>
        <dbReference type="Proteomes" id="UP001497623"/>
    </source>
</evidence>